<accession>A0A0D3S0Z5</accession>
<protein>
    <submittedName>
        <fullName evidence="3">Sprouty</fullName>
    </submittedName>
</protein>
<dbReference type="GO" id="GO:0016020">
    <property type="term" value="C:membrane"/>
    <property type="evidence" value="ECO:0007669"/>
    <property type="project" value="InterPro"/>
</dbReference>
<dbReference type="PANTHER" id="PTHR12365:SF7">
    <property type="entry name" value="PROTEIN SPROUTY"/>
    <property type="match status" value="1"/>
</dbReference>
<feature type="region of interest" description="Disordered" evidence="2">
    <location>
        <begin position="109"/>
        <end position="140"/>
    </location>
</feature>
<dbReference type="PANTHER" id="PTHR12365">
    <property type="entry name" value="SPROUTY"/>
    <property type="match status" value="1"/>
</dbReference>
<dbReference type="Pfam" id="PF05210">
    <property type="entry name" value="Sprouty"/>
    <property type="match status" value="1"/>
</dbReference>
<organism evidence="3">
    <name type="scientific">Ptychodera flava</name>
    <name type="common">Acorn worm</name>
    <dbReference type="NCBI Taxonomy" id="63121"/>
    <lineage>
        <taxon>Eukaryota</taxon>
        <taxon>Metazoa</taxon>
        <taxon>Hemichordata</taxon>
        <taxon>Enteropneusta</taxon>
        <taxon>Ptychoderidae</taxon>
        <taxon>Ptychodera</taxon>
    </lineage>
</organism>
<dbReference type="GO" id="GO:0040037">
    <property type="term" value="P:negative regulation of fibroblast growth factor receptor signaling pathway"/>
    <property type="evidence" value="ECO:0007669"/>
    <property type="project" value="TreeGrafter"/>
</dbReference>
<name>A0A0D3S0Z5_PTYFL</name>
<dbReference type="GO" id="GO:0048513">
    <property type="term" value="P:animal organ development"/>
    <property type="evidence" value="ECO:0007669"/>
    <property type="project" value="TreeGrafter"/>
</dbReference>
<feature type="region of interest" description="Disordered" evidence="2">
    <location>
        <begin position="1"/>
        <end position="79"/>
    </location>
</feature>
<dbReference type="GO" id="GO:0005829">
    <property type="term" value="C:cytosol"/>
    <property type="evidence" value="ECO:0007669"/>
    <property type="project" value="TreeGrafter"/>
</dbReference>
<dbReference type="EMBL" id="KP133105">
    <property type="protein sequence ID" value="AJS19029.1"/>
    <property type="molecule type" value="mRNA"/>
</dbReference>
<evidence type="ECO:0000313" key="3">
    <source>
        <dbReference type="EMBL" id="AJS19029.1"/>
    </source>
</evidence>
<comment type="similarity">
    <text evidence="1">Belongs to the sprouty family.</text>
</comment>
<dbReference type="InterPro" id="IPR007875">
    <property type="entry name" value="Sprouty"/>
</dbReference>
<evidence type="ECO:0000256" key="2">
    <source>
        <dbReference type="SAM" id="MobiDB-lite"/>
    </source>
</evidence>
<dbReference type="InterPro" id="IPR051192">
    <property type="entry name" value="Sprouty_domain"/>
</dbReference>
<feature type="compositionally biased region" description="Basic and acidic residues" evidence="2">
    <location>
        <begin position="129"/>
        <end position="140"/>
    </location>
</feature>
<dbReference type="AlphaFoldDB" id="A0A0D3S0Z5"/>
<proteinExistence type="evidence at transcript level"/>
<dbReference type="PROSITE" id="PS51227">
    <property type="entry name" value="SPR"/>
    <property type="match status" value="1"/>
</dbReference>
<dbReference type="GO" id="GO:0046580">
    <property type="term" value="P:negative regulation of Ras protein signal transduction"/>
    <property type="evidence" value="ECO:0007669"/>
    <property type="project" value="TreeGrafter"/>
</dbReference>
<sequence length="311" mass="34735">MAYRPPDGVVTRQPRTENNNELYGGSEILSIDQFNQNKKERPGNEYTEDPWLRQQVPKPPPIPPRRHQMNRGGSLTEPAIIPSGRLTLITTAQNGGNRSRNGTSTITHIVRSPPSFNKPPPKLPYGDIRTPDVVKPEPTPRSDVIIDDIEKCKKEQSQKNQCQFGQSASQRICQYCGRCKCAGCRNSGKLPETTLCNDRCLLSADNILETCTCLCAVKCTFYHCSSCCTCLADDHDEYYVCADKPCAISAPGQNHCCLRWTAMGIMSLFLPCLCCYWPGKGCVKLCRACYNSTHSRGCNCPPRRQELDHLL</sequence>
<reference evidence="3" key="1">
    <citation type="journal article" date="2015" name="Biol. Open">
        <title>Nodal signaling is required for mesodermal and ventral but not for dorsal fates in the indirect developing hemichordate, Ptychodera flava.</title>
        <authorList>
            <person name="Rottinger E."/>
            <person name="DuBuc T.Q."/>
            <person name="Amiel A.R."/>
            <person name="Martindale M.Q."/>
        </authorList>
    </citation>
    <scope>NUCLEOTIDE SEQUENCE</scope>
</reference>
<evidence type="ECO:0000256" key="1">
    <source>
        <dbReference type="ARBA" id="ARBA00010964"/>
    </source>
</evidence>